<gene>
    <name evidence="1" type="ORF">EYB53_021315</name>
</gene>
<evidence type="ECO:0008006" key="3">
    <source>
        <dbReference type="Google" id="ProtNLM"/>
    </source>
</evidence>
<feature type="non-terminal residue" evidence="1">
    <location>
        <position position="139"/>
    </location>
</feature>
<name>A0ABS4DFP0_9CHLR</name>
<accession>A0ABS4DFP0</accession>
<evidence type="ECO:0000313" key="1">
    <source>
        <dbReference type="EMBL" id="MBP1468264.1"/>
    </source>
</evidence>
<dbReference type="RefSeq" id="WP_135480845.1">
    <property type="nucleotide sequence ID" value="NZ_SIJK02000062.1"/>
</dbReference>
<reference evidence="1 2" key="1">
    <citation type="submission" date="2021-03" db="EMBL/GenBank/DDBJ databases">
        <authorList>
            <person name="Grouzdev D.S."/>
        </authorList>
    </citation>
    <scope>NUCLEOTIDE SEQUENCE [LARGE SCALE GENOMIC DNA]</scope>
    <source>
        <strain evidence="1 2">M50-1</strain>
    </source>
</reference>
<dbReference type="EMBL" id="SIJK02000062">
    <property type="protein sequence ID" value="MBP1468264.1"/>
    <property type="molecule type" value="Genomic_DNA"/>
</dbReference>
<protein>
    <recommendedName>
        <fullName evidence="3">Homeodomain phBC6A51-type domain-containing protein</fullName>
    </recommendedName>
</protein>
<sequence>MGQTHPSTPDQRAQCAAMMLAHQGDYGLVTTLSQTYRVSRPTLYAWRDRARQALQAAFDPPAPSMRETTTTERQILTLWIQHASVRGIQAATSELLQQGLSLATITAVLHAAGDRAITWMRTHVPPDMRALALDEIDAN</sequence>
<comment type="caution">
    <text evidence="1">The sequence shown here is derived from an EMBL/GenBank/DDBJ whole genome shotgun (WGS) entry which is preliminary data.</text>
</comment>
<proteinExistence type="predicted"/>
<evidence type="ECO:0000313" key="2">
    <source>
        <dbReference type="Proteomes" id="UP001193081"/>
    </source>
</evidence>
<dbReference type="Proteomes" id="UP001193081">
    <property type="component" value="Unassembled WGS sequence"/>
</dbReference>
<keyword evidence="2" id="KW-1185">Reference proteome</keyword>
<organism evidence="1 2">
    <name type="scientific">Candidatus Chloroploca mongolica</name>
    <dbReference type="NCBI Taxonomy" id="2528176"/>
    <lineage>
        <taxon>Bacteria</taxon>
        <taxon>Bacillati</taxon>
        <taxon>Chloroflexota</taxon>
        <taxon>Chloroflexia</taxon>
        <taxon>Chloroflexales</taxon>
        <taxon>Chloroflexineae</taxon>
        <taxon>Oscillochloridaceae</taxon>
        <taxon>Candidatus Chloroploca</taxon>
    </lineage>
</organism>